<sequence length="186" mass="21295">LAMMCEYWESSSSFALQEASDSLPTFRRISLEDPVQVVCRGNTTIERQRKGRAIALGRSHKRPSADCVAQGTEQLARVWPVRQENRHLSAFKWEIRSSWVNFPWKLGRSWVCEIIWLHVGLNGAFGAIKFEWEKSGKKVYGMDSSQSTIYMDIVDPLIKEVIQGYNCTVFAYVSFECRHGLGKVEV</sequence>
<keyword evidence="2" id="KW-0067">ATP-binding</keyword>
<evidence type="ECO:0000313" key="3">
    <source>
        <dbReference type="Proteomes" id="UP000050794"/>
    </source>
</evidence>
<dbReference type="SUPFAM" id="SSF52540">
    <property type="entry name" value="P-loop containing nucleoside triphosphate hydrolases"/>
    <property type="match status" value="1"/>
</dbReference>
<keyword evidence="3" id="KW-1185">Reference proteome</keyword>
<reference evidence="4" key="1">
    <citation type="submission" date="2016-06" db="UniProtKB">
        <authorList>
            <consortium name="WormBaseParasite"/>
        </authorList>
    </citation>
    <scope>IDENTIFICATION</scope>
</reference>
<dbReference type="Proteomes" id="UP000050794">
    <property type="component" value="Unassembled WGS sequence"/>
</dbReference>
<evidence type="ECO:0000256" key="2">
    <source>
        <dbReference type="ARBA" id="ARBA00022840"/>
    </source>
</evidence>
<keyword evidence="1" id="KW-0547">Nucleotide-binding</keyword>
<evidence type="ECO:0000313" key="4">
    <source>
        <dbReference type="WBParaSite" id="TCNE_0000412901-mRNA-1"/>
    </source>
</evidence>
<dbReference type="InterPro" id="IPR027417">
    <property type="entry name" value="P-loop_NTPase"/>
</dbReference>
<accession>A0A183U6K9</accession>
<dbReference type="GO" id="GO:0005524">
    <property type="term" value="F:ATP binding"/>
    <property type="evidence" value="ECO:0007669"/>
    <property type="project" value="UniProtKB-KW"/>
</dbReference>
<evidence type="ECO:0000256" key="1">
    <source>
        <dbReference type="ARBA" id="ARBA00022741"/>
    </source>
</evidence>
<dbReference type="InterPro" id="IPR036961">
    <property type="entry name" value="Kinesin_motor_dom_sf"/>
</dbReference>
<proteinExistence type="predicted"/>
<protein>
    <submittedName>
        <fullName evidence="4">Methyltranfer_dom domain-containing protein</fullName>
    </submittedName>
</protein>
<dbReference type="Gene3D" id="3.40.850.10">
    <property type="entry name" value="Kinesin motor domain"/>
    <property type="match status" value="1"/>
</dbReference>
<name>A0A183U6K9_TOXCA</name>
<organism evidence="3 4">
    <name type="scientific">Toxocara canis</name>
    <name type="common">Canine roundworm</name>
    <dbReference type="NCBI Taxonomy" id="6265"/>
    <lineage>
        <taxon>Eukaryota</taxon>
        <taxon>Metazoa</taxon>
        <taxon>Ecdysozoa</taxon>
        <taxon>Nematoda</taxon>
        <taxon>Chromadorea</taxon>
        <taxon>Rhabditida</taxon>
        <taxon>Spirurina</taxon>
        <taxon>Ascaridomorpha</taxon>
        <taxon>Ascaridoidea</taxon>
        <taxon>Toxocaridae</taxon>
        <taxon>Toxocara</taxon>
    </lineage>
</organism>
<dbReference type="WBParaSite" id="TCNE_0000412901-mRNA-1">
    <property type="protein sequence ID" value="TCNE_0000412901-mRNA-1"/>
    <property type="gene ID" value="TCNE_0000412901"/>
</dbReference>
<dbReference type="AlphaFoldDB" id="A0A183U6K9"/>